<evidence type="ECO:0000259" key="2">
    <source>
        <dbReference type="Pfam" id="PF00582"/>
    </source>
</evidence>
<name>A0ABV3S8D5_9GAMM</name>
<protein>
    <submittedName>
        <fullName evidence="3">Universal stress protein</fullName>
    </submittedName>
</protein>
<keyword evidence="4" id="KW-1185">Reference proteome</keyword>
<dbReference type="PANTHER" id="PTHR46268:SF6">
    <property type="entry name" value="UNIVERSAL STRESS PROTEIN UP12"/>
    <property type="match status" value="1"/>
</dbReference>
<dbReference type="Pfam" id="PF00582">
    <property type="entry name" value="Usp"/>
    <property type="match status" value="1"/>
</dbReference>
<dbReference type="Gene3D" id="3.40.50.620">
    <property type="entry name" value="HUPs"/>
    <property type="match status" value="1"/>
</dbReference>
<accession>A0ABV3S8D5</accession>
<sequence length="157" mass="17551">MLQRILVPVNFTTASARALAVTRDYHPQATVRLLYVVNPSDIASATANPAINPTHARDERNKAEQEAFARLERWKRDDEEMAVAVGSAAETISEHAKQWEADLIAMGTRSRTGLQQFLHGSATEWLVRHADQPILVVHDVELAEDQKRHLPPLEQTG</sequence>
<feature type="domain" description="UspA" evidence="2">
    <location>
        <begin position="1"/>
        <end position="138"/>
    </location>
</feature>
<dbReference type="PANTHER" id="PTHR46268">
    <property type="entry name" value="STRESS RESPONSE PROTEIN NHAX"/>
    <property type="match status" value="1"/>
</dbReference>
<dbReference type="PRINTS" id="PR01438">
    <property type="entry name" value="UNVRSLSTRESS"/>
</dbReference>
<proteinExistence type="inferred from homology"/>
<dbReference type="InterPro" id="IPR006015">
    <property type="entry name" value="Universal_stress_UspA"/>
</dbReference>
<evidence type="ECO:0000313" key="3">
    <source>
        <dbReference type="EMBL" id="MEX0386383.1"/>
    </source>
</evidence>
<dbReference type="CDD" id="cd00293">
    <property type="entry name" value="USP-like"/>
    <property type="match status" value="1"/>
</dbReference>
<comment type="similarity">
    <text evidence="1">Belongs to the universal stress protein A family.</text>
</comment>
<dbReference type="RefSeq" id="WP_367966856.1">
    <property type="nucleotide sequence ID" value="NZ_JBAKFI010000001.1"/>
</dbReference>
<evidence type="ECO:0000256" key="1">
    <source>
        <dbReference type="ARBA" id="ARBA00008791"/>
    </source>
</evidence>
<dbReference type="EMBL" id="JBAKFJ010000001">
    <property type="protein sequence ID" value="MEX0386383.1"/>
    <property type="molecule type" value="Genomic_DNA"/>
</dbReference>
<dbReference type="InterPro" id="IPR014729">
    <property type="entry name" value="Rossmann-like_a/b/a_fold"/>
</dbReference>
<dbReference type="SUPFAM" id="SSF52402">
    <property type="entry name" value="Adenine nucleotide alpha hydrolases-like"/>
    <property type="match status" value="1"/>
</dbReference>
<comment type="caution">
    <text evidence="3">The sequence shown here is derived from an EMBL/GenBank/DDBJ whole genome shotgun (WGS) entry which is preliminary data.</text>
</comment>
<reference evidence="3 4" key="1">
    <citation type="submission" date="2024-02" db="EMBL/GenBank/DDBJ databases">
        <title>New especies of Spiribacter isolated from saline water.</title>
        <authorList>
            <person name="Leon M.J."/>
            <person name="De La Haba R."/>
            <person name="Sanchez-Porro C."/>
            <person name="Ventosa A."/>
        </authorList>
    </citation>
    <scope>NUCLEOTIDE SEQUENCE [LARGE SCALE GENOMIC DNA]</scope>
    <source>
        <strain evidence="4">ag22IC4-227</strain>
    </source>
</reference>
<dbReference type="InterPro" id="IPR006016">
    <property type="entry name" value="UspA"/>
</dbReference>
<gene>
    <name evidence="3" type="ORF">V6X64_05145</name>
</gene>
<evidence type="ECO:0000313" key="4">
    <source>
        <dbReference type="Proteomes" id="UP001556653"/>
    </source>
</evidence>
<dbReference type="Proteomes" id="UP001556653">
    <property type="component" value="Unassembled WGS sequence"/>
</dbReference>
<organism evidence="3 4">
    <name type="scientific">Spiribacter onubensis</name>
    <dbReference type="NCBI Taxonomy" id="3122420"/>
    <lineage>
        <taxon>Bacteria</taxon>
        <taxon>Pseudomonadati</taxon>
        <taxon>Pseudomonadota</taxon>
        <taxon>Gammaproteobacteria</taxon>
        <taxon>Chromatiales</taxon>
        <taxon>Ectothiorhodospiraceae</taxon>
        <taxon>Spiribacter</taxon>
    </lineage>
</organism>